<evidence type="ECO:0000256" key="2">
    <source>
        <dbReference type="ARBA" id="ARBA00005073"/>
    </source>
</evidence>
<comment type="function">
    <text evidence="1 11">Catalyzes the 6-electron oxidation of protoporphyrinogen-IX to form protoporphyrin-IX.</text>
</comment>
<protein>
    <recommendedName>
        <fullName evidence="4 11">Protoporphyrinogen oxidase</fullName>
        <ecNumber evidence="4 11">1.3.3.4</ecNumber>
    </recommendedName>
</protein>
<organism evidence="12 13">
    <name type="scientific">Metschnikowia bicuspidata</name>
    <dbReference type="NCBI Taxonomy" id="27322"/>
    <lineage>
        <taxon>Eukaryota</taxon>
        <taxon>Fungi</taxon>
        <taxon>Dikarya</taxon>
        <taxon>Ascomycota</taxon>
        <taxon>Saccharomycotina</taxon>
        <taxon>Pichiomycetes</taxon>
        <taxon>Metschnikowiaceae</taxon>
        <taxon>Metschnikowia</taxon>
    </lineage>
</organism>
<keyword evidence="5 11" id="KW-0285">Flavoprotein</keyword>
<dbReference type="InterPro" id="IPR036188">
    <property type="entry name" value="FAD/NAD-bd_sf"/>
</dbReference>
<keyword evidence="13" id="KW-1185">Reference proteome</keyword>
<accession>A0A4P9ZIG8</accession>
<gene>
    <name evidence="12" type="ORF">METBISCDRAFT_11655</name>
</gene>
<dbReference type="PANTHER" id="PTHR42923">
    <property type="entry name" value="PROTOPORPHYRINOGEN OXIDASE"/>
    <property type="match status" value="1"/>
</dbReference>
<evidence type="ECO:0000256" key="5">
    <source>
        <dbReference type="ARBA" id="ARBA00022630"/>
    </source>
</evidence>
<evidence type="ECO:0000313" key="12">
    <source>
        <dbReference type="EMBL" id="RKP32835.1"/>
    </source>
</evidence>
<comment type="catalytic activity">
    <reaction evidence="10 11">
        <text>protoporphyrinogen IX + 3 O2 = protoporphyrin IX + 3 H2O2</text>
        <dbReference type="Rhea" id="RHEA:25576"/>
        <dbReference type="ChEBI" id="CHEBI:15379"/>
        <dbReference type="ChEBI" id="CHEBI:16240"/>
        <dbReference type="ChEBI" id="CHEBI:57306"/>
        <dbReference type="ChEBI" id="CHEBI:57307"/>
        <dbReference type="EC" id="1.3.3.4"/>
    </reaction>
</comment>
<evidence type="ECO:0000256" key="9">
    <source>
        <dbReference type="ARBA" id="ARBA00023244"/>
    </source>
</evidence>
<dbReference type="NCBIfam" id="TIGR00562">
    <property type="entry name" value="proto_IX_ox"/>
    <property type="match status" value="1"/>
</dbReference>
<dbReference type="GO" id="GO:0006782">
    <property type="term" value="P:protoporphyrinogen IX biosynthetic process"/>
    <property type="evidence" value="ECO:0007669"/>
    <property type="project" value="UniProtKB-UniRule"/>
</dbReference>
<name>A0A4P9ZIG8_9ASCO</name>
<evidence type="ECO:0000256" key="3">
    <source>
        <dbReference type="ARBA" id="ARBA00010551"/>
    </source>
</evidence>
<keyword evidence="9 11" id="KW-0627">Porphyrin biosynthesis</keyword>
<evidence type="ECO:0000256" key="7">
    <source>
        <dbReference type="ARBA" id="ARBA00023002"/>
    </source>
</evidence>
<comment type="pathway">
    <text evidence="2 11">Porphyrin-containing compound metabolism; protoporphyrin-IX biosynthesis; protoporphyrin-IX from protoporphyrinogen-IX: step 1/1.</text>
</comment>
<dbReference type="EC" id="1.3.3.4" evidence="4 11"/>
<keyword evidence="6 11" id="KW-0274">FAD</keyword>
<evidence type="ECO:0000256" key="8">
    <source>
        <dbReference type="ARBA" id="ARBA00023133"/>
    </source>
</evidence>
<comment type="subcellular location">
    <subcellularLocation>
        <location evidence="11">Mitochondrion inner membrane</location>
    </subcellularLocation>
</comment>
<dbReference type="EMBL" id="ML004429">
    <property type="protein sequence ID" value="RKP32835.1"/>
    <property type="molecule type" value="Genomic_DNA"/>
</dbReference>
<evidence type="ECO:0000256" key="6">
    <source>
        <dbReference type="ARBA" id="ARBA00022827"/>
    </source>
</evidence>
<comment type="cofactor">
    <cofactor evidence="11">
        <name>FAD</name>
        <dbReference type="ChEBI" id="CHEBI:57692"/>
    </cofactor>
    <text evidence="11">Binds 1 FAD per subunit.</text>
</comment>
<dbReference type="OrthoDB" id="438553at2759"/>
<dbReference type="UniPathway" id="UPA00251">
    <property type="reaction ID" value="UER00324"/>
</dbReference>
<comment type="similarity">
    <text evidence="3 11">Belongs to the protoporphyrinogen/coproporphyrinogen oxidase family. Protoporphyrinogen oxidase subfamily.</text>
</comment>
<dbReference type="Pfam" id="PF13450">
    <property type="entry name" value="NAD_binding_8"/>
    <property type="match status" value="1"/>
</dbReference>
<dbReference type="InterPro" id="IPR004572">
    <property type="entry name" value="Protoporphyrinogen_oxidase"/>
</dbReference>
<dbReference type="GO" id="GO:0004729">
    <property type="term" value="F:oxygen-dependent protoporphyrinogen oxidase activity"/>
    <property type="evidence" value="ECO:0007669"/>
    <property type="project" value="UniProtKB-UniRule"/>
</dbReference>
<dbReference type="SUPFAM" id="SSF51905">
    <property type="entry name" value="FAD/NAD(P)-binding domain"/>
    <property type="match status" value="1"/>
</dbReference>
<evidence type="ECO:0000256" key="4">
    <source>
        <dbReference type="ARBA" id="ARBA00012867"/>
    </source>
</evidence>
<dbReference type="Gene3D" id="3.50.50.60">
    <property type="entry name" value="FAD/NAD(P)-binding domain"/>
    <property type="match status" value="1"/>
</dbReference>
<dbReference type="GO" id="GO:0005743">
    <property type="term" value="C:mitochondrial inner membrane"/>
    <property type="evidence" value="ECO:0007669"/>
    <property type="project" value="UniProtKB-SubCell"/>
</dbReference>
<dbReference type="InterPro" id="IPR050464">
    <property type="entry name" value="Zeta_carotene_desat/Oxidored"/>
</dbReference>
<reference evidence="13" key="1">
    <citation type="journal article" date="2018" name="Nat. Microbiol.">
        <title>Leveraging single-cell genomics to expand the fungal tree of life.</title>
        <authorList>
            <person name="Ahrendt S.R."/>
            <person name="Quandt C.A."/>
            <person name="Ciobanu D."/>
            <person name="Clum A."/>
            <person name="Salamov A."/>
            <person name="Andreopoulos B."/>
            <person name="Cheng J.F."/>
            <person name="Woyke T."/>
            <person name="Pelin A."/>
            <person name="Henrissat B."/>
            <person name="Reynolds N.K."/>
            <person name="Benny G.L."/>
            <person name="Smith M.E."/>
            <person name="James T.Y."/>
            <person name="Grigoriev I.V."/>
        </authorList>
    </citation>
    <scope>NUCLEOTIDE SEQUENCE [LARGE SCALE GENOMIC DNA]</scope>
    <source>
        <strain evidence="13">Baker2002</strain>
    </source>
</reference>
<evidence type="ECO:0000256" key="1">
    <source>
        <dbReference type="ARBA" id="ARBA00002600"/>
    </source>
</evidence>
<proteinExistence type="inferred from homology"/>
<keyword evidence="7 11" id="KW-0560">Oxidoreductase</keyword>
<dbReference type="SUPFAM" id="SSF54373">
    <property type="entry name" value="FAD-linked reductases, C-terminal domain"/>
    <property type="match status" value="1"/>
</dbReference>
<evidence type="ECO:0000256" key="11">
    <source>
        <dbReference type="RuleBase" id="RU367069"/>
    </source>
</evidence>
<dbReference type="Proteomes" id="UP000268321">
    <property type="component" value="Unassembled WGS sequence"/>
</dbReference>
<evidence type="ECO:0000313" key="13">
    <source>
        <dbReference type="Proteomes" id="UP000268321"/>
    </source>
</evidence>
<evidence type="ECO:0000256" key="10">
    <source>
        <dbReference type="ARBA" id="ARBA00047554"/>
    </source>
</evidence>
<sequence length="532" mass="59153">MAIVPRNGKVAVVGAGVSGLCYSYFLRKLRPDVHISIFERALEPGGWIKTLQMNDNGDVVRLELGPRTLRGVSDGTLLIVDIMRQLKLEHEVEVMKSTSLANRKWLLDGSSKLVQVPNSIALLAKFITSDVTDGALLGAISEPFRKPAKDSGDESIESFVLRRFGSPMLANNIISAIMHGIYSGDVAQLSVRSTLPFLVDFEQRHGSIIKAALLKMLSRKPTKELDHSLKEYELLISPGAQLVDMATKLKKFPILRLKSGLQTFPKALVNYLNQDEKVDLHFDADVSKIGLKDCTFTLSDQGDKEMKFDQIRFNAGLKSFQEVVKIDNQEVEQAVKSVLYSTIFLANVYIKNRKLIPQDLEGFGFLVPKRNKNPQSLLGVIYDSCTEAHAQNFFDGGSRDQAPYTKLTIMMGGHYFNERGIPSSKVNIRAIKSVLKDIMGIDVDQFNVVLRDEANTDTKNIALGENYMLISYHIHRDCIPLYNVGFSEIVSTILNWVDQETNGRVTLGGPSMGRLGIPDCVVAELQAALNFK</sequence>
<dbReference type="AlphaFoldDB" id="A0A4P9ZIG8"/>
<dbReference type="PANTHER" id="PTHR42923:SF3">
    <property type="entry name" value="PROTOPORPHYRINOGEN OXIDASE"/>
    <property type="match status" value="1"/>
</dbReference>
<keyword evidence="8 11" id="KW-0350">Heme biosynthesis</keyword>